<evidence type="ECO:0000313" key="4">
    <source>
        <dbReference type="EMBL" id="MCG2617104.1"/>
    </source>
</evidence>
<dbReference type="Proteomes" id="UP001165367">
    <property type="component" value="Unassembled WGS sequence"/>
</dbReference>
<proteinExistence type="predicted"/>
<dbReference type="Gene3D" id="3.30.1330.60">
    <property type="entry name" value="OmpA-like domain"/>
    <property type="match status" value="1"/>
</dbReference>
<dbReference type="RefSeq" id="WP_237875641.1">
    <property type="nucleotide sequence ID" value="NZ_JAKLTR010000017.1"/>
</dbReference>
<dbReference type="EMBL" id="JAKLTR010000017">
    <property type="protein sequence ID" value="MCG2617104.1"/>
    <property type="molecule type" value="Genomic_DNA"/>
</dbReference>
<keyword evidence="1 2" id="KW-0472">Membrane</keyword>
<keyword evidence="5" id="KW-1185">Reference proteome</keyword>
<dbReference type="SUPFAM" id="SSF103088">
    <property type="entry name" value="OmpA-like"/>
    <property type="match status" value="1"/>
</dbReference>
<protein>
    <submittedName>
        <fullName evidence="4">OmpA family protein</fullName>
    </submittedName>
</protein>
<gene>
    <name evidence="4" type="ORF">LZZ85_22605</name>
</gene>
<dbReference type="PROSITE" id="PS51123">
    <property type="entry name" value="OMPA_2"/>
    <property type="match status" value="1"/>
</dbReference>
<feature type="domain" description="OmpA-like" evidence="3">
    <location>
        <begin position="312"/>
        <end position="429"/>
    </location>
</feature>
<name>A0ABS9KXN9_9BACT</name>
<keyword evidence="2" id="KW-0812">Transmembrane</keyword>
<dbReference type="PANTHER" id="PTHR30329:SF21">
    <property type="entry name" value="LIPOPROTEIN YIAD-RELATED"/>
    <property type="match status" value="1"/>
</dbReference>
<dbReference type="InterPro" id="IPR036737">
    <property type="entry name" value="OmpA-like_sf"/>
</dbReference>
<dbReference type="Pfam" id="PF00691">
    <property type="entry name" value="OmpA"/>
    <property type="match status" value="1"/>
</dbReference>
<dbReference type="CDD" id="cd07185">
    <property type="entry name" value="OmpA_C-like"/>
    <property type="match status" value="1"/>
</dbReference>
<accession>A0ABS9KXN9</accession>
<sequence length="429" mass="44816">MPFNLIDAAKNMIPQDLITKAAGSAGESEQGISKALTAAIPAVLMGLLGRNASGGSTALLSIVKDAAGNNAWSNMNSLLGNTGSGGLGSTVMGWLRSLFGDRLGKITDAVAGFAGIKSSSASTVLNMAAPATLGSLGKYVQENNLTAAGLSSFLQSQQSMILGSVPGGMDIAGTLGMPGIITSGEHITASFPTHRAAETVKKTNAWIWLTTLLVAMLLIWLLSGRSCNQQKLASGIPVIAVDTPVAAPPAVATPTYRSTGIIDTVSGDFVYDQGEDIVISLPNNTGDLKAGKWSTEAKLVEFLTNSSARIDEKNGNWFDFTNVRFKTGGTVMTTSSSTQLQNLVMILRAFPNAVFKIGGYTDNTGDAEKNLLLSQQRADFITAELIRLGASRSQLTGSEGYGDKYPAADNETAEGRAMNRRVAVNVKAK</sequence>
<evidence type="ECO:0000259" key="3">
    <source>
        <dbReference type="PROSITE" id="PS51123"/>
    </source>
</evidence>
<keyword evidence="2" id="KW-1133">Transmembrane helix</keyword>
<dbReference type="PANTHER" id="PTHR30329">
    <property type="entry name" value="STATOR ELEMENT OF FLAGELLAR MOTOR COMPLEX"/>
    <property type="match status" value="1"/>
</dbReference>
<evidence type="ECO:0000256" key="2">
    <source>
        <dbReference type="SAM" id="Phobius"/>
    </source>
</evidence>
<dbReference type="InterPro" id="IPR050330">
    <property type="entry name" value="Bact_OuterMem_StrucFunc"/>
</dbReference>
<feature type="transmembrane region" description="Helical" evidence="2">
    <location>
        <begin position="205"/>
        <end position="222"/>
    </location>
</feature>
<dbReference type="InterPro" id="IPR009282">
    <property type="entry name" value="DUF937"/>
</dbReference>
<dbReference type="InterPro" id="IPR006665">
    <property type="entry name" value="OmpA-like"/>
</dbReference>
<evidence type="ECO:0000256" key="1">
    <source>
        <dbReference type="PROSITE-ProRule" id="PRU00473"/>
    </source>
</evidence>
<comment type="caution">
    <text evidence="4">The sequence shown here is derived from an EMBL/GenBank/DDBJ whole genome shotgun (WGS) entry which is preliminary data.</text>
</comment>
<dbReference type="Pfam" id="PF06078">
    <property type="entry name" value="DUF937"/>
    <property type="match status" value="1"/>
</dbReference>
<organism evidence="4 5">
    <name type="scientific">Terrimonas ginsenosidimutans</name>
    <dbReference type="NCBI Taxonomy" id="2908004"/>
    <lineage>
        <taxon>Bacteria</taxon>
        <taxon>Pseudomonadati</taxon>
        <taxon>Bacteroidota</taxon>
        <taxon>Chitinophagia</taxon>
        <taxon>Chitinophagales</taxon>
        <taxon>Chitinophagaceae</taxon>
        <taxon>Terrimonas</taxon>
    </lineage>
</organism>
<reference evidence="4" key="1">
    <citation type="submission" date="2022-01" db="EMBL/GenBank/DDBJ databases">
        <authorList>
            <person name="Jo J.-H."/>
            <person name="Im W.-T."/>
        </authorList>
    </citation>
    <scope>NUCLEOTIDE SEQUENCE</scope>
    <source>
        <strain evidence="4">NA20</strain>
    </source>
</reference>
<evidence type="ECO:0000313" key="5">
    <source>
        <dbReference type="Proteomes" id="UP001165367"/>
    </source>
</evidence>